<dbReference type="RefSeq" id="WP_084362541.1">
    <property type="nucleotide sequence ID" value="NZ_JAWXXX010000002.1"/>
</dbReference>
<proteinExistence type="predicted"/>
<sequence>MAEESKRMGPHEFLLLRGWERYVLEEVAAEYRQKREANEELWPLADNGIRFRYPRLGISGMNMKEALGLELGKAAKDLGGFERLVEVLDVAREGHRHEGNSV</sequence>
<evidence type="ECO:0000313" key="1">
    <source>
        <dbReference type="EMBL" id="MDX5895296.1"/>
    </source>
</evidence>
<gene>
    <name evidence="1" type="ORF">SIL72_14810</name>
</gene>
<dbReference type="EMBL" id="JAWXXX010000002">
    <property type="protein sequence ID" value="MDX5895296.1"/>
    <property type="molecule type" value="Genomic_DNA"/>
</dbReference>
<reference evidence="1" key="1">
    <citation type="submission" date="2023-11" db="EMBL/GenBank/DDBJ databases">
        <title>MicrobeMod: A computational toolkit for identifying prokaryotic methylation and restriction-modification with nanopore sequencing.</title>
        <authorList>
            <person name="Crits-Christoph A."/>
            <person name="Kang S.C."/>
            <person name="Lee H."/>
            <person name="Ostrov N."/>
        </authorList>
    </citation>
    <scope>NUCLEOTIDE SEQUENCE</scope>
    <source>
        <strain evidence="1">ATCC 51242</strain>
    </source>
</reference>
<dbReference type="AlphaFoldDB" id="A0AB35T6L1"/>
<evidence type="ECO:0000313" key="2">
    <source>
        <dbReference type="Proteomes" id="UP001281130"/>
    </source>
</evidence>
<name>A0AB35T6L1_RUBRA</name>
<organism evidence="1 2">
    <name type="scientific">Rubrobacter radiotolerans</name>
    <name type="common">Arthrobacter radiotolerans</name>
    <dbReference type="NCBI Taxonomy" id="42256"/>
    <lineage>
        <taxon>Bacteria</taxon>
        <taxon>Bacillati</taxon>
        <taxon>Actinomycetota</taxon>
        <taxon>Rubrobacteria</taxon>
        <taxon>Rubrobacterales</taxon>
        <taxon>Rubrobacteraceae</taxon>
        <taxon>Rubrobacter</taxon>
    </lineage>
</organism>
<accession>A0AB35T6L1</accession>
<protein>
    <submittedName>
        <fullName evidence="1">Uncharacterized protein</fullName>
    </submittedName>
</protein>
<dbReference type="Proteomes" id="UP001281130">
    <property type="component" value="Unassembled WGS sequence"/>
</dbReference>
<comment type="caution">
    <text evidence="1">The sequence shown here is derived from an EMBL/GenBank/DDBJ whole genome shotgun (WGS) entry which is preliminary data.</text>
</comment>